<evidence type="ECO:0000256" key="7">
    <source>
        <dbReference type="ARBA" id="ARBA00022676"/>
    </source>
</evidence>
<dbReference type="Gene3D" id="3.90.1150.10">
    <property type="entry name" value="Aspartate Aminotransferase, domain 1"/>
    <property type="match status" value="1"/>
</dbReference>
<comment type="caution">
    <text evidence="14">The sequence shown here is derived from an EMBL/GenBank/DDBJ whole genome shotgun (WGS) entry which is preliminary data.</text>
</comment>
<evidence type="ECO:0000256" key="9">
    <source>
        <dbReference type="ARBA" id="ARBA00030686"/>
    </source>
</evidence>
<proteinExistence type="inferred from homology"/>
<evidence type="ECO:0000256" key="12">
    <source>
        <dbReference type="SAM" id="MobiDB-lite"/>
    </source>
</evidence>
<evidence type="ECO:0000313" key="15">
    <source>
        <dbReference type="Proteomes" id="UP000732378"/>
    </source>
</evidence>
<dbReference type="NCBIfam" id="NF005915">
    <property type="entry name" value="PRK07908.1"/>
    <property type="match status" value="1"/>
</dbReference>
<dbReference type="EC" id="2.4.2.21" evidence="4 11"/>
<dbReference type="Pfam" id="PF02277">
    <property type="entry name" value="DBI_PRT"/>
    <property type="match status" value="1"/>
</dbReference>
<dbReference type="InterPro" id="IPR015422">
    <property type="entry name" value="PyrdxlP-dep_Trfase_small"/>
</dbReference>
<feature type="domain" description="Aminotransferase class I/classII large" evidence="13">
    <location>
        <begin position="30"/>
        <end position="344"/>
    </location>
</feature>
<feature type="active site" description="Proton acceptor" evidence="11">
    <location>
        <position position="678"/>
    </location>
</feature>
<gene>
    <name evidence="11" type="primary">cobT</name>
    <name evidence="14" type="ORF">JOE61_003741</name>
</gene>
<dbReference type="InterPro" id="IPR004839">
    <property type="entry name" value="Aminotransferase_I/II_large"/>
</dbReference>
<dbReference type="GO" id="GO:0016757">
    <property type="term" value="F:glycosyltransferase activity"/>
    <property type="evidence" value="ECO:0007669"/>
    <property type="project" value="UniProtKB-KW"/>
</dbReference>
<dbReference type="EMBL" id="JAFBBZ010000001">
    <property type="protein sequence ID" value="MBM7509927.1"/>
    <property type="molecule type" value="Genomic_DNA"/>
</dbReference>
<name>A0ABS2MFN3_9ACTN</name>
<feature type="region of interest" description="Disordered" evidence="12">
    <location>
        <begin position="346"/>
        <end position="373"/>
    </location>
</feature>
<keyword evidence="15" id="KW-1185">Reference proteome</keyword>
<dbReference type="NCBIfam" id="NF000996">
    <property type="entry name" value="PRK00105.1"/>
    <property type="match status" value="1"/>
</dbReference>
<dbReference type="SUPFAM" id="SSF52733">
    <property type="entry name" value="Nicotinate mononucleotide:5,6-dimethylbenzimidazole phosphoribosyltransferase (CobT)"/>
    <property type="match status" value="1"/>
</dbReference>
<evidence type="ECO:0000256" key="11">
    <source>
        <dbReference type="HAMAP-Rule" id="MF_00230"/>
    </source>
</evidence>
<dbReference type="Pfam" id="PF00155">
    <property type="entry name" value="Aminotran_1_2"/>
    <property type="match status" value="1"/>
</dbReference>
<dbReference type="Gene3D" id="3.40.50.10210">
    <property type="match status" value="1"/>
</dbReference>
<organism evidence="14 15">
    <name type="scientific">Nocardioides salarius</name>
    <dbReference type="NCBI Taxonomy" id="374513"/>
    <lineage>
        <taxon>Bacteria</taxon>
        <taxon>Bacillati</taxon>
        <taxon>Actinomycetota</taxon>
        <taxon>Actinomycetes</taxon>
        <taxon>Propionibacteriales</taxon>
        <taxon>Nocardioidaceae</taxon>
        <taxon>Nocardioides</taxon>
    </lineage>
</organism>
<dbReference type="InterPro" id="IPR015424">
    <property type="entry name" value="PyrdxlP-dep_Trfase"/>
</dbReference>
<dbReference type="CDD" id="cd00609">
    <property type="entry name" value="AAT_like"/>
    <property type="match status" value="1"/>
</dbReference>
<dbReference type="HAMAP" id="MF_00230">
    <property type="entry name" value="CobT"/>
    <property type="match status" value="1"/>
</dbReference>
<sequence>MPDAAAGDPSTPPADPLRHHGDAEVRGAGLLDLAVNVYPGPRPGWLDAALRASLDEVGAYPDPAPAERAVAARHGVPVAHVLATAGAAEAFSLVARLRRWQRPVVVHPQFTEPHAALEQAGHRVTSVLTRPEDGFALEPAAVPHDADLVVVGNPTNPTGRLHPAADLLALRRPGRLVVVDEAFIDTVPGEAGSLAGEPLDGLVVLRSLTKHWSIPGVRAGYLLGAPDVVTALRREQVPWSVSTTATAAIEACCTVVARAEADRRARTIAAWRVHLAASLAAAGVTTLPSDTSFLLARLGEGGRERLRARGVAVRRCDTFPGLDAGWVRVAVRPPEVTDQLVRALATGAGDRPPTPPGGPVTTPVPVQPPHAPSARAGAERLAGLAVPAGALGRLGELATWLCAVQGQVPPRPLDDVRLVIFAGDHGVARHGVSAYPPDITGAMVRTFVAGRAGVNALAAAHGVRVRVLDLGVDADLDGLPAEVGAHKVRRGSGAIHLEDALTAEETQRAVAVGRGVAEQEVAAGAQLLLSGDMGIGNTTPAAALVAANLGLGASDVAEVAGRGTGVDDAGLARKREVLGAALERVGDRAADPVESLTALGSADLAATVGYLLGATHAGVPVLLDGLMSVACALVAERIAPGTAGWCVAGHRSPEPAQTLALERLGLEPLLDLGLRLGEGSGAVTAVPLLRSAVALLRDVAQLRDLVPTDA</sequence>
<keyword evidence="6 11" id="KW-0169">Cobalamin biosynthesis</keyword>
<dbReference type="Gene3D" id="3.40.640.10">
    <property type="entry name" value="Type I PLP-dependent aspartate aminotransferase-like (Major domain)"/>
    <property type="match status" value="1"/>
</dbReference>
<evidence type="ECO:0000256" key="4">
    <source>
        <dbReference type="ARBA" id="ARBA00011991"/>
    </source>
</evidence>
<dbReference type="PANTHER" id="PTHR43463:SF1">
    <property type="entry name" value="NICOTINATE-NUCLEOTIDE--DIMETHYLBENZIMIDAZOLE PHOSPHORIBOSYLTRANSFERASE"/>
    <property type="match status" value="1"/>
</dbReference>
<dbReference type="InterPro" id="IPR017846">
    <property type="entry name" value="Nict_dMeBzImd_PRibTrfase_bact"/>
</dbReference>
<comment type="similarity">
    <text evidence="3 11">Belongs to the CobT family.</text>
</comment>
<dbReference type="PANTHER" id="PTHR43463">
    <property type="entry name" value="NICOTINATE-NUCLEOTIDE--DIMETHYLBENZIMIDAZOLE PHOSPHORIBOSYLTRANSFERASE"/>
    <property type="match status" value="1"/>
</dbReference>
<keyword evidence="7 11" id="KW-0328">Glycosyltransferase</keyword>
<evidence type="ECO:0000256" key="6">
    <source>
        <dbReference type="ARBA" id="ARBA00022573"/>
    </source>
</evidence>
<evidence type="ECO:0000256" key="10">
    <source>
        <dbReference type="ARBA" id="ARBA00047340"/>
    </source>
</evidence>
<evidence type="ECO:0000256" key="3">
    <source>
        <dbReference type="ARBA" id="ARBA00007110"/>
    </source>
</evidence>
<evidence type="ECO:0000256" key="8">
    <source>
        <dbReference type="ARBA" id="ARBA00022679"/>
    </source>
</evidence>
<keyword evidence="8 11" id="KW-0808">Transferase</keyword>
<comment type="function">
    <text evidence="1 11">Catalyzes the synthesis of alpha-ribazole-5'-phosphate from nicotinate mononucleotide (NAMN) and 5,6-dimethylbenzimidazole (DMB).</text>
</comment>
<dbReference type="InterPro" id="IPR036087">
    <property type="entry name" value="Nict_dMeBzImd_PRibTrfase_sf"/>
</dbReference>
<accession>A0ABS2MFN3</accession>
<dbReference type="Gene3D" id="1.10.1610.10">
    <property type="match status" value="1"/>
</dbReference>
<evidence type="ECO:0000259" key="13">
    <source>
        <dbReference type="Pfam" id="PF00155"/>
    </source>
</evidence>
<evidence type="ECO:0000256" key="1">
    <source>
        <dbReference type="ARBA" id="ARBA00002197"/>
    </source>
</evidence>
<dbReference type="InterPro" id="IPR003200">
    <property type="entry name" value="Nict_dMeBzImd_PRibTrfase"/>
</dbReference>
<evidence type="ECO:0000256" key="2">
    <source>
        <dbReference type="ARBA" id="ARBA00005049"/>
    </source>
</evidence>
<reference evidence="14 15" key="1">
    <citation type="submission" date="2021-01" db="EMBL/GenBank/DDBJ databases">
        <title>Sequencing the genomes of 1000 actinobacteria strains.</title>
        <authorList>
            <person name="Klenk H.-P."/>
        </authorList>
    </citation>
    <scope>NUCLEOTIDE SEQUENCE [LARGE SCALE GENOMIC DNA]</scope>
    <source>
        <strain evidence="14 15">DSM 18239</strain>
    </source>
</reference>
<dbReference type="NCBIfam" id="TIGR03160">
    <property type="entry name" value="cobT_DBIPRT"/>
    <property type="match status" value="1"/>
</dbReference>
<evidence type="ECO:0000313" key="14">
    <source>
        <dbReference type="EMBL" id="MBM7509927.1"/>
    </source>
</evidence>
<feature type="region of interest" description="Disordered" evidence="12">
    <location>
        <begin position="1"/>
        <end position="21"/>
    </location>
</feature>
<protein>
    <recommendedName>
        <fullName evidence="5 11">Nicotinate-nucleotide--dimethylbenzimidazole phosphoribosyltransferase</fullName>
        <shortName evidence="11">NN:DBI PRT</shortName>
        <ecNumber evidence="4 11">2.4.2.21</ecNumber>
    </recommendedName>
    <alternativeName>
        <fullName evidence="9 11">N(1)-alpha-phosphoribosyltransferase</fullName>
    </alternativeName>
</protein>
<dbReference type="Proteomes" id="UP000732378">
    <property type="component" value="Unassembled WGS sequence"/>
</dbReference>
<comment type="pathway">
    <text evidence="2 11">Nucleoside biosynthesis; alpha-ribazole biosynthesis; alpha-ribazole from 5,6-dimethylbenzimidazole: step 1/2.</text>
</comment>
<dbReference type="SUPFAM" id="SSF53383">
    <property type="entry name" value="PLP-dependent transferases"/>
    <property type="match status" value="1"/>
</dbReference>
<dbReference type="CDD" id="cd02439">
    <property type="entry name" value="DMB-PRT_CobT"/>
    <property type="match status" value="1"/>
</dbReference>
<dbReference type="InterPro" id="IPR015421">
    <property type="entry name" value="PyrdxlP-dep_Trfase_major"/>
</dbReference>
<evidence type="ECO:0000256" key="5">
    <source>
        <dbReference type="ARBA" id="ARBA00015486"/>
    </source>
</evidence>
<comment type="catalytic activity">
    <reaction evidence="10 11">
        <text>5,6-dimethylbenzimidazole + nicotinate beta-D-ribonucleotide = alpha-ribazole 5'-phosphate + nicotinate + H(+)</text>
        <dbReference type="Rhea" id="RHEA:11196"/>
        <dbReference type="ChEBI" id="CHEBI:15378"/>
        <dbReference type="ChEBI" id="CHEBI:15890"/>
        <dbReference type="ChEBI" id="CHEBI:32544"/>
        <dbReference type="ChEBI" id="CHEBI:57502"/>
        <dbReference type="ChEBI" id="CHEBI:57918"/>
        <dbReference type="EC" id="2.4.2.21"/>
    </reaction>
</comment>
<dbReference type="InterPro" id="IPR023195">
    <property type="entry name" value="Nict_dMeBzImd_PRibTrfase_N"/>
</dbReference>